<gene>
    <name evidence="2" type="ORF">K8V42_00940</name>
</gene>
<dbReference type="EMBL" id="JAJJVO010000016">
    <property type="protein sequence ID" value="MCC9272857.1"/>
    <property type="molecule type" value="Genomic_DNA"/>
</dbReference>
<feature type="domain" description="CheW-like" evidence="1">
    <location>
        <begin position="2"/>
        <end position="141"/>
    </location>
</feature>
<accession>A0A9E3ZTE5</accession>
<dbReference type="GO" id="GO:0007165">
    <property type="term" value="P:signal transduction"/>
    <property type="evidence" value="ECO:0007669"/>
    <property type="project" value="InterPro"/>
</dbReference>
<protein>
    <submittedName>
        <fullName evidence="2">Chemotaxis protein CheW</fullName>
    </submittedName>
</protein>
<dbReference type="InterPro" id="IPR036061">
    <property type="entry name" value="CheW-like_dom_sf"/>
</dbReference>
<dbReference type="SUPFAM" id="SSF50341">
    <property type="entry name" value="CheW-like"/>
    <property type="match status" value="1"/>
</dbReference>
<dbReference type="GO" id="GO:0006935">
    <property type="term" value="P:chemotaxis"/>
    <property type="evidence" value="ECO:0007669"/>
    <property type="project" value="InterPro"/>
</dbReference>
<proteinExistence type="predicted"/>
<dbReference type="AlphaFoldDB" id="A0A9E3ZTE5"/>
<evidence type="ECO:0000313" key="3">
    <source>
        <dbReference type="Proteomes" id="UP000813384"/>
    </source>
</evidence>
<dbReference type="PROSITE" id="PS50851">
    <property type="entry name" value="CHEW"/>
    <property type="match status" value="1"/>
</dbReference>
<reference evidence="2" key="2">
    <citation type="submission" date="2021-11" db="EMBL/GenBank/DDBJ databases">
        <authorList>
            <person name="Gilroy R."/>
        </authorList>
    </citation>
    <scope>NUCLEOTIDE SEQUENCE</scope>
    <source>
        <strain evidence="2">150</strain>
    </source>
</reference>
<sequence length="157" mass="18336">MMEQYVVFKSHGQFFAILVQNVDRIIEANQFIQLPEVSDFILGVYEYQEKMIPIVDVRQKLFKQYTEQKEETKVILCQWKEQSLGLYVEDIVGISYMPDTAYEEGLVRAASKQGYIEKFLKLDDQVVMMLSMAFLFNNQQETPALEAITELVEAQEE</sequence>
<dbReference type="Gene3D" id="2.30.30.40">
    <property type="entry name" value="SH3 Domains"/>
    <property type="match status" value="1"/>
</dbReference>
<comment type="caution">
    <text evidence="2">The sequence shown here is derived from an EMBL/GenBank/DDBJ whole genome shotgun (WGS) entry which is preliminary data.</text>
</comment>
<reference evidence="2" key="1">
    <citation type="journal article" date="2021" name="PeerJ">
        <title>Extensive microbial diversity within the chicken gut microbiome revealed by metagenomics and culture.</title>
        <authorList>
            <person name="Gilroy R."/>
            <person name="Ravi A."/>
            <person name="Getino M."/>
            <person name="Pursley I."/>
            <person name="Horton D.L."/>
            <person name="Alikhan N.F."/>
            <person name="Baker D."/>
            <person name="Gharbi K."/>
            <person name="Hall N."/>
            <person name="Watson M."/>
            <person name="Adriaenssens E.M."/>
            <person name="Foster-Nyarko E."/>
            <person name="Jarju S."/>
            <person name="Secka A."/>
            <person name="Antonio M."/>
            <person name="Oren A."/>
            <person name="Chaudhuri R.R."/>
            <person name="La Ragione R."/>
            <person name="Hildebrand F."/>
            <person name="Pallen M.J."/>
        </authorList>
    </citation>
    <scope>NUCLEOTIDE SEQUENCE</scope>
    <source>
        <strain evidence="2">150</strain>
    </source>
</reference>
<dbReference type="GO" id="GO:0005829">
    <property type="term" value="C:cytosol"/>
    <property type="evidence" value="ECO:0007669"/>
    <property type="project" value="TreeGrafter"/>
</dbReference>
<evidence type="ECO:0000313" key="2">
    <source>
        <dbReference type="EMBL" id="MCC9272857.1"/>
    </source>
</evidence>
<dbReference type="SMART" id="SM00260">
    <property type="entry name" value="CheW"/>
    <property type="match status" value="1"/>
</dbReference>
<dbReference type="Gene3D" id="2.40.50.180">
    <property type="entry name" value="CheA-289, Domain 4"/>
    <property type="match status" value="1"/>
</dbReference>
<dbReference type="PANTHER" id="PTHR22617:SF23">
    <property type="entry name" value="CHEMOTAXIS PROTEIN CHEW"/>
    <property type="match status" value="1"/>
</dbReference>
<dbReference type="Proteomes" id="UP000813384">
    <property type="component" value="Unassembled WGS sequence"/>
</dbReference>
<dbReference type="PANTHER" id="PTHR22617">
    <property type="entry name" value="CHEMOTAXIS SENSOR HISTIDINE KINASE-RELATED"/>
    <property type="match status" value="1"/>
</dbReference>
<dbReference type="InterPro" id="IPR002545">
    <property type="entry name" value="CheW-lke_dom"/>
</dbReference>
<dbReference type="InterPro" id="IPR039315">
    <property type="entry name" value="CheW"/>
</dbReference>
<organism evidence="2 3">
    <name type="scientific">Enterococcus aquimarinus</name>
    <dbReference type="NCBI Taxonomy" id="328396"/>
    <lineage>
        <taxon>Bacteria</taxon>
        <taxon>Bacillati</taxon>
        <taxon>Bacillota</taxon>
        <taxon>Bacilli</taxon>
        <taxon>Lactobacillales</taxon>
        <taxon>Enterococcaceae</taxon>
        <taxon>Enterococcus</taxon>
    </lineage>
</organism>
<dbReference type="Pfam" id="PF01584">
    <property type="entry name" value="CheW"/>
    <property type="match status" value="1"/>
</dbReference>
<name>A0A9E3ZTE5_9ENTE</name>
<evidence type="ECO:0000259" key="1">
    <source>
        <dbReference type="PROSITE" id="PS50851"/>
    </source>
</evidence>